<comment type="caution">
    <text evidence="2">The sequence shown here is derived from an EMBL/GenBank/DDBJ whole genome shotgun (WGS) entry which is preliminary data.</text>
</comment>
<keyword evidence="3" id="KW-1185">Reference proteome</keyword>
<dbReference type="EMBL" id="VZRB01000019">
    <property type="protein sequence ID" value="KAB1143459.1"/>
    <property type="molecule type" value="Genomic_DNA"/>
</dbReference>
<feature type="compositionally biased region" description="Low complexity" evidence="1">
    <location>
        <begin position="39"/>
        <end position="53"/>
    </location>
</feature>
<dbReference type="Proteomes" id="UP000442707">
    <property type="component" value="Unassembled WGS sequence"/>
</dbReference>
<proteinExistence type="predicted"/>
<sequence length="127" mass="13348">MDRRSQRQTALGVEPVRAGTGRQARSATPASHPIALDGAPATTAPATTASAAARTGHHHHDQAAAAPHSVDHPDRGAALTPAQQAATVHVHQQAAMPEEYYWASTAGMLRRLTTPTPAWRNDLELAA</sequence>
<reference evidence="2 3" key="1">
    <citation type="submission" date="2019-09" db="EMBL/GenBank/DDBJ databases">
        <title>Screening of Novel Bioactive Compounds from Soil-Associated.</title>
        <authorList>
            <person name="Zhao S."/>
        </authorList>
    </citation>
    <scope>NUCLEOTIDE SEQUENCE [LARGE SCALE GENOMIC DNA]</scope>
    <source>
        <strain evidence="2 3">HIT-DPA4</strain>
    </source>
</reference>
<feature type="region of interest" description="Disordered" evidence="1">
    <location>
        <begin position="1"/>
        <end position="88"/>
    </location>
</feature>
<dbReference type="AlphaFoldDB" id="A0A6H9UVT1"/>
<accession>A0A6H9UVT1</accession>
<organism evidence="2 3">
    <name type="scientific">Streptomyces luteolifulvus</name>
    <dbReference type="NCBI Taxonomy" id="2615112"/>
    <lineage>
        <taxon>Bacteria</taxon>
        <taxon>Bacillati</taxon>
        <taxon>Actinomycetota</taxon>
        <taxon>Actinomycetes</taxon>
        <taxon>Kitasatosporales</taxon>
        <taxon>Streptomycetaceae</taxon>
        <taxon>Streptomyces</taxon>
    </lineage>
</organism>
<protein>
    <submittedName>
        <fullName evidence="2">Uncharacterized protein</fullName>
    </submittedName>
</protein>
<evidence type="ECO:0000313" key="2">
    <source>
        <dbReference type="EMBL" id="KAB1143459.1"/>
    </source>
</evidence>
<evidence type="ECO:0000313" key="3">
    <source>
        <dbReference type="Proteomes" id="UP000442707"/>
    </source>
</evidence>
<name>A0A6H9UVT1_9ACTN</name>
<evidence type="ECO:0000256" key="1">
    <source>
        <dbReference type="SAM" id="MobiDB-lite"/>
    </source>
</evidence>
<gene>
    <name evidence="2" type="ORF">F7R91_25110</name>
</gene>